<dbReference type="OrthoDB" id="835191at2"/>
<feature type="signal peptide" evidence="2">
    <location>
        <begin position="1"/>
        <end position="21"/>
    </location>
</feature>
<dbReference type="PATRIC" id="fig|1379910.4.peg.2483"/>
<dbReference type="Proteomes" id="UP000036458">
    <property type="component" value="Chromosome"/>
</dbReference>
<keyword evidence="4" id="KW-1185">Reference proteome</keyword>
<name>A0A0H4VJZ6_9BACT</name>
<evidence type="ECO:0000313" key="4">
    <source>
        <dbReference type="Proteomes" id="UP000036458"/>
    </source>
</evidence>
<dbReference type="RefSeq" id="WP_048921059.1">
    <property type="nucleotide sequence ID" value="NZ_CP010777.1"/>
</dbReference>
<dbReference type="EMBL" id="CP010777">
    <property type="protein sequence ID" value="AKQ46110.1"/>
    <property type="molecule type" value="Genomic_DNA"/>
</dbReference>
<dbReference type="STRING" id="1379910.TH63_11480"/>
<dbReference type="AlphaFoldDB" id="A0A0H4VJZ6"/>
<reference evidence="3 4" key="1">
    <citation type="submission" date="2015-01" db="EMBL/GenBank/DDBJ databases">
        <title>Rufibacter sp./DG31D/ whole genome sequencing.</title>
        <authorList>
            <person name="Kim M.K."/>
            <person name="Srinivasan S."/>
            <person name="Lee J.-J."/>
        </authorList>
    </citation>
    <scope>NUCLEOTIDE SEQUENCE [LARGE SCALE GENOMIC DNA]</scope>
    <source>
        <strain evidence="3 4">DG31D</strain>
    </source>
</reference>
<feature type="chain" id="PRO_5005211891" description="Outer membrane beta-barrel protein" evidence="2">
    <location>
        <begin position="22"/>
        <end position="296"/>
    </location>
</feature>
<protein>
    <recommendedName>
        <fullName evidence="5">Outer membrane beta-barrel protein</fullName>
    </recommendedName>
</protein>
<evidence type="ECO:0008006" key="5">
    <source>
        <dbReference type="Google" id="ProtNLM"/>
    </source>
</evidence>
<evidence type="ECO:0000313" key="3">
    <source>
        <dbReference type="EMBL" id="AKQ46110.1"/>
    </source>
</evidence>
<keyword evidence="2" id="KW-0732">Signal</keyword>
<sequence>MKKLIGFCYLLSLGFLSPALAAPRTTLPAEPAPSDSTAKKGYWTIGLEAANNASFFGRNTAIQYPYIAPSLTYTHASGLFISAMSYQLFDTEDFIDETDVTAGYIFNIGKRLDGSVSYSRFFFGPNTPLVKSVTSNAATANLNLDWKYLYTGLTTSYVFGGSSDVFTVLDNSRYIPLQNLWKGENAVGIDPKVSIIAGTQEFSETHTVTTQNKKKSPSTPLDPILGGGKTGSTTTTSTTTTKRFKVLNYSLKVPVVFSVKNIDIEPAYRFAIPVNKLEGDESKPQSFYSLNLSYTF</sequence>
<gene>
    <name evidence="3" type="ORF">TH63_11480</name>
</gene>
<evidence type="ECO:0000256" key="2">
    <source>
        <dbReference type="SAM" id="SignalP"/>
    </source>
</evidence>
<dbReference type="KEGG" id="ruf:TH63_11480"/>
<accession>A0A0H4VJZ6</accession>
<feature type="region of interest" description="Disordered" evidence="1">
    <location>
        <begin position="206"/>
        <end position="237"/>
    </location>
</feature>
<proteinExistence type="predicted"/>
<organism evidence="3 4">
    <name type="scientific">Rufibacter radiotolerans</name>
    <dbReference type="NCBI Taxonomy" id="1379910"/>
    <lineage>
        <taxon>Bacteria</taxon>
        <taxon>Pseudomonadati</taxon>
        <taxon>Bacteroidota</taxon>
        <taxon>Cytophagia</taxon>
        <taxon>Cytophagales</taxon>
        <taxon>Hymenobacteraceae</taxon>
        <taxon>Rufibacter</taxon>
    </lineage>
</organism>
<evidence type="ECO:0000256" key="1">
    <source>
        <dbReference type="SAM" id="MobiDB-lite"/>
    </source>
</evidence>